<dbReference type="PANTHER" id="PTHR43531">
    <property type="entry name" value="PROTEIN ICFG"/>
    <property type="match status" value="1"/>
</dbReference>
<dbReference type="Gene3D" id="1.10.287.950">
    <property type="entry name" value="Methyl-accepting chemotaxis protein"/>
    <property type="match status" value="1"/>
</dbReference>
<dbReference type="PANTHER" id="PTHR43531:SF14">
    <property type="entry name" value="METHYL-ACCEPTING CHEMOTAXIS PROTEIN I-RELATED"/>
    <property type="match status" value="1"/>
</dbReference>
<proteinExistence type="inferred from homology"/>
<evidence type="ECO:0000256" key="1">
    <source>
        <dbReference type="ARBA" id="ARBA00022481"/>
    </source>
</evidence>
<gene>
    <name evidence="5" type="ORF">PQR00_33585</name>
</gene>
<evidence type="ECO:0000313" key="6">
    <source>
        <dbReference type="Proteomes" id="UP001629288"/>
    </source>
</evidence>
<dbReference type="InterPro" id="IPR004089">
    <property type="entry name" value="MCPsignal_dom"/>
</dbReference>
<dbReference type="SUPFAM" id="SSF58104">
    <property type="entry name" value="Methyl-accepting chemotaxis protein (MCP) signaling domain"/>
    <property type="match status" value="1"/>
</dbReference>
<organism evidence="5 6">
    <name type="scientific">Paraburkholderia strydomiana</name>
    <dbReference type="NCBI Taxonomy" id="1245417"/>
    <lineage>
        <taxon>Bacteria</taxon>
        <taxon>Pseudomonadati</taxon>
        <taxon>Pseudomonadota</taxon>
        <taxon>Betaproteobacteria</taxon>
        <taxon>Burkholderiales</taxon>
        <taxon>Burkholderiaceae</taxon>
        <taxon>Paraburkholderia</taxon>
    </lineage>
</organism>
<evidence type="ECO:0000259" key="4">
    <source>
        <dbReference type="PROSITE" id="PS50111"/>
    </source>
</evidence>
<evidence type="ECO:0000256" key="2">
    <source>
        <dbReference type="ARBA" id="ARBA00029447"/>
    </source>
</evidence>
<feature type="domain" description="Methyl-accepting transducer" evidence="4">
    <location>
        <begin position="18"/>
        <end position="166"/>
    </location>
</feature>
<evidence type="ECO:0000256" key="3">
    <source>
        <dbReference type="PROSITE-ProRule" id="PRU00284"/>
    </source>
</evidence>
<dbReference type="Pfam" id="PF00015">
    <property type="entry name" value="MCPsignal"/>
    <property type="match status" value="1"/>
</dbReference>
<evidence type="ECO:0000313" key="5">
    <source>
        <dbReference type="EMBL" id="MFM0448519.1"/>
    </source>
</evidence>
<dbReference type="InterPro" id="IPR051310">
    <property type="entry name" value="MCP_chemotaxis"/>
</dbReference>
<sequence length="186" mass="19615">MSPAGKLVIILEAQRTADINQSSDTIANIVGIIEGIAFQPTFWRSTQRWKRPAPVQGRGFSVVATEVRSLAQCSATACKEIKGLTHDSVQRVQAGSGYVDEAGATMNDITLAVKRVTDIMGEIAAASTEQSKGIGQVNRAGTQMDEVTQQNAALVEQAAAAANSLVGRVIDLAPGEFDAKDCHTST</sequence>
<dbReference type="RefSeq" id="WP_408131791.1">
    <property type="nucleotide sequence ID" value="NZ_JAQQDD010000073.1"/>
</dbReference>
<protein>
    <submittedName>
        <fullName evidence="5">Methyl-accepting chemotaxis protein</fullName>
    </submittedName>
</protein>
<dbReference type="SMART" id="SM00283">
    <property type="entry name" value="MA"/>
    <property type="match status" value="1"/>
</dbReference>
<dbReference type="Proteomes" id="UP001629288">
    <property type="component" value="Unassembled WGS sequence"/>
</dbReference>
<comment type="caution">
    <text evidence="5">The sequence shown here is derived from an EMBL/GenBank/DDBJ whole genome shotgun (WGS) entry which is preliminary data.</text>
</comment>
<dbReference type="EMBL" id="JAQQDH010000024">
    <property type="protein sequence ID" value="MFM0448519.1"/>
    <property type="molecule type" value="Genomic_DNA"/>
</dbReference>
<comment type="similarity">
    <text evidence="2">Belongs to the methyl-accepting chemotaxis (MCP) protein family.</text>
</comment>
<keyword evidence="3" id="KW-0807">Transducer</keyword>
<dbReference type="InterPro" id="IPR004090">
    <property type="entry name" value="Chemotax_Me-accpt_rcpt"/>
</dbReference>
<accession>A0ABW9CB64</accession>
<dbReference type="PRINTS" id="PR00260">
    <property type="entry name" value="CHEMTRNSDUCR"/>
</dbReference>
<name>A0ABW9CB64_9BURK</name>
<reference evidence="5 6" key="1">
    <citation type="journal article" date="2024" name="Chem. Sci.">
        <title>Discovery of megapolipeptins by genome mining of a Burkholderiales bacteria collection.</title>
        <authorList>
            <person name="Paulo B.S."/>
            <person name="Recchia M.J.J."/>
            <person name="Lee S."/>
            <person name="Fergusson C.H."/>
            <person name="Romanowski S.B."/>
            <person name="Hernandez A."/>
            <person name="Krull N."/>
            <person name="Liu D.Y."/>
            <person name="Cavanagh H."/>
            <person name="Bos A."/>
            <person name="Gray C.A."/>
            <person name="Murphy B.T."/>
            <person name="Linington R.G."/>
            <person name="Eustaquio A.S."/>
        </authorList>
    </citation>
    <scope>NUCLEOTIDE SEQUENCE [LARGE SCALE GENOMIC DNA]</scope>
    <source>
        <strain evidence="5 6">RL17-379-BIB-C</strain>
    </source>
</reference>
<dbReference type="PROSITE" id="PS50111">
    <property type="entry name" value="CHEMOTAXIS_TRANSDUC_2"/>
    <property type="match status" value="1"/>
</dbReference>
<keyword evidence="6" id="KW-1185">Reference proteome</keyword>
<keyword evidence="1" id="KW-0488">Methylation</keyword>